<feature type="compositionally biased region" description="Basic residues" evidence="1">
    <location>
        <begin position="193"/>
        <end position="204"/>
    </location>
</feature>
<comment type="caution">
    <text evidence="2">The sequence shown here is derived from an EMBL/GenBank/DDBJ whole genome shotgun (WGS) entry which is preliminary data.</text>
</comment>
<feature type="compositionally biased region" description="Acidic residues" evidence="1">
    <location>
        <begin position="660"/>
        <end position="672"/>
    </location>
</feature>
<feature type="region of interest" description="Disordered" evidence="1">
    <location>
        <begin position="1"/>
        <end position="210"/>
    </location>
</feature>
<evidence type="ECO:0000313" key="3">
    <source>
        <dbReference type="Proteomes" id="UP001234581"/>
    </source>
</evidence>
<feature type="region of interest" description="Disordered" evidence="1">
    <location>
        <begin position="291"/>
        <end position="434"/>
    </location>
</feature>
<feature type="compositionally biased region" description="Basic and acidic residues" evidence="1">
    <location>
        <begin position="111"/>
        <end position="135"/>
    </location>
</feature>
<feature type="compositionally biased region" description="Basic and acidic residues" evidence="1">
    <location>
        <begin position="148"/>
        <end position="167"/>
    </location>
</feature>
<feature type="compositionally biased region" description="Polar residues" evidence="1">
    <location>
        <begin position="874"/>
        <end position="883"/>
    </location>
</feature>
<gene>
    <name evidence="2" type="ORF">O0I10_006745</name>
</gene>
<sequence length="923" mass="101851">MSYVKSRKKARMPHDHESDSEEGGGDAVSDTNSAMTSDEDYDDGSSDDDTSSQSDESGDESASSDEEEESDNGEDSKDKKDTAVVGEEKQNASTSTASDIKEEEETTPRPPKMDNLNEREKQIIERREYRRRLAEDPSFVPYVGGFWSHDDRYRNDALKPTTDDKDQQPSSTPRFVSPQQPAEAPSQQQQQQQRRRYQHRNVHRKVPEEVLNQRWGHDGYEELMRMEELEEREGRKFSTLDEYYRSKRHGGNKQQYQSRNRRMKADIPDGAGASSQWQQAETIVQSFDQQWPTLETTDKEDTTANKGWGSTTNEDKENEQWGSTPTTTKEDEGWGSTTTAAKEDEGWGSTTTTTTKKDEGWSNIEQPQTTGWDPNNAAAEWKQRFDTKPRNDKGQQSKSKQPMSRGTNDTKKRPPASKKPVASNEKEEEGEEVEWKALASWDTKKVSNDVNWKSDAIAQDENIKANDDDSWNASVPWEEEENGAKSTTDNGWGDVNNQSADDGDDGWKKAADWGQSTGGWSSKSSGTANGWGGDSSSSSNKADGWGSSASGSWRKTDNKDRQQQSPRDQQRRGRGYLSQKKPLESTTTTTKSKPMSKHAKPFSPSQPIHTTPTLPPAAASEPTSAPENASSSVYAFATEPWQSSGSPRDDARGHERFIEDQEDQESDVEIILEADTSASASRSEVDTATPPRQRDLEGNWRRRDQQEPMVGGDEGDKDDMMATQAAQQAAAAQAAAAAAAMQQGIPYFYPPAMGGYMPMPPYPIPMPMTSASAGVPPSAMMPMVTSAAPTSVDAAPSPAPNATSTTTPPNGSTSTESPDNGSYMPSSFEANGMVYYSVNPSAMYPYYYYPAPMAMPMMAAPPPPPPPQAGADSPRQQGTNNSVDDGWGPEPDHSAQDSGWEHDKNSQQASSFNPPFHYYPSYS</sequence>
<dbReference type="EMBL" id="JARTCD010000031">
    <property type="protein sequence ID" value="KAJ8657443.1"/>
    <property type="molecule type" value="Genomic_DNA"/>
</dbReference>
<keyword evidence="3" id="KW-1185">Reference proteome</keyword>
<accession>A0AAD7XYA8</accession>
<evidence type="ECO:0000313" key="2">
    <source>
        <dbReference type="EMBL" id="KAJ8657443.1"/>
    </source>
</evidence>
<proteinExistence type="predicted"/>
<feature type="region of interest" description="Disordered" evidence="1">
    <location>
        <begin position="241"/>
        <end position="279"/>
    </location>
</feature>
<dbReference type="Proteomes" id="UP001234581">
    <property type="component" value="Unassembled WGS sequence"/>
</dbReference>
<name>A0AAD7XYA8_9FUNG</name>
<feature type="compositionally biased region" description="Basic and acidic residues" evidence="1">
    <location>
        <begin position="74"/>
        <end position="90"/>
    </location>
</feature>
<feature type="compositionally biased region" description="Basic and acidic residues" evidence="1">
    <location>
        <begin position="692"/>
        <end position="706"/>
    </location>
</feature>
<evidence type="ECO:0000256" key="1">
    <source>
        <dbReference type="SAM" id="MobiDB-lite"/>
    </source>
</evidence>
<feature type="region of interest" description="Disordered" evidence="1">
    <location>
        <begin position="789"/>
        <end position="823"/>
    </location>
</feature>
<dbReference type="RefSeq" id="XP_058342356.1">
    <property type="nucleotide sequence ID" value="XM_058486770.1"/>
</dbReference>
<feature type="compositionally biased region" description="Basic and acidic residues" evidence="1">
    <location>
        <begin position="381"/>
        <end position="395"/>
    </location>
</feature>
<feature type="compositionally biased region" description="Low complexity" evidence="1">
    <location>
        <begin position="794"/>
        <end position="818"/>
    </location>
</feature>
<feature type="compositionally biased region" description="Polar residues" evidence="1">
    <location>
        <begin position="484"/>
        <end position="499"/>
    </location>
</feature>
<organism evidence="2 3">
    <name type="scientific">Lichtheimia ornata</name>
    <dbReference type="NCBI Taxonomy" id="688661"/>
    <lineage>
        <taxon>Eukaryota</taxon>
        <taxon>Fungi</taxon>
        <taxon>Fungi incertae sedis</taxon>
        <taxon>Mucoromycota</taxon>
        <taxon>Mucoromycotina</taxon>
        <taxon>Mucoromycetes</taxon>
        <taxon>Mucorales</taxon>
        <taxon>Lichtheimiaceae</taxon>
        <taxon>Lichtheimia</taxon>
    </lineage>
</organism>
<feature type="compositionally biased region" description="Acidic residues" evidence="1">
    <location>
        <begin position="37"/>
        <end position="73"/>
    </location>
</feature>
<feature type="compositionally biased region" description="Polar residues" evidence="1">
    <location>
        <begin position="396"/>
        <end position="407"/>
    </location>
</feature>
<reference evidence="2 3" key="1">
    <citation type="submission" date="2023-03" db="EMBL/GenBank/DDBJ databases">
        <title>Genome sequence of Lichtheimia ornata CBS 291.66.</title>
        <authorList>
            <person name="Mohabir J.T."/>
            <person name="Shea T.P."/>
            <person name="Kurbessoian T."/>
            <person name="Berby B."/>
            <person name="Fontaine J."/>
            <person name="Livny J."/>
            <person name="Gnirke A."/>
            <person name="Stajich J.E."/>
            <person name="Cuomo C.A."/>
        </authorList>
    </citation>
    <scope>NUCLEOTIDE SEQUENCE [LARGE SCALE GENOMIC DNA]</scope>
    <source>
        <strain evidence="2">CBS 291.66</strain>
    </source>
</reference>
<feature type="compositionally biased region" description="Polar residues" evidence="1">
    <location>
        <begin position="363"/>
        <end position="373"/>
    </location>
</feature>
<feature type="compositionally biased region" description="Low complexity" evidence="1">
    <location>
        <begin position="177"/>
        <end position="192"/>
    </location>
</feature>
<dbReference type="AlphaFoldDB" id="A0AAD7XYA8"/>
<feature type="compositionally biased region" description="Low complexity" evidence="1">
    <location>
        <begin position="584"/>
        <end position="593"/>
    </location>
</feature>
<protein>
    <recommendedName>
        <fullName evidence="4">Btz domain-containing protein</fullName>
    </recommendedName>
</protein>
<feature type="region of interest" description="Disordered" evidence="1">
    <location>
        <begin position="457"/>
        <end position="718"/>
    </location>
</feature>
<dbReference type="GeneID" id="83214155"/>
<feature type="compositionally biased region" description="Basic residues" evidence="1">
    <location>
        <begin position="1"/>
        <end position="11"/>
    </location>
</feature>
<feature type="region of interest" description="Disordered" evidence="1">
    <location>
        <begin position="860"/>
        <end position="923"/>
    </location>
</feature>
<evidence type="ECO:0008006" key="4">
    <source>
        <dbReference type="Google" id="ProtNLM"/>
    </source>
</evidence>
<feature type="compositionally biased region" description="Basic and acidic residues" evidence="1">
    <location>
        <begin position="647"/>
        <end position="659"/>
    </location>
</feature>
<feature type="compositionally biased region" description="Low complexity" evidence="1">
    <location>
        <begin position="512"/>
        <end position="553"/>
    </location>
</feature>
<feature type="compositionally biased region" description="Low complexity" evidence="1">
    <location>
        <begin position="610"/>
        <end position="632"/>
    </location>
</feature>
<feature type="compositionally biased region" description="Basic and acidic residues" evidence="1">
    <location>
        <begin position="890"/>
        <end position="905"/>
    </location>
</feature>